<dbReference type="Pfam" id="PF18711">
    <property type="entry name" value="TxDE"/>
    <property type="match status" value="1"/>
</dbReference>
<reference evidence="2 3" key="1">
    <citation type="submission" date="2019-07" db="EMBL/GenBank/DDBJ databases">
        <authorList>
            <person name="Park Y.J."/>
            <person name="Jeong S.E."/>
            <person name="Jung H.S."/>
        </authorList>
    </citation>
    <scope>NUCLEOTIDE SEQUENCE [LARGE SCALE GENOMIC DNA]</scope>
    <source>
        <strain evidence="3">P16(2019)</strain>
    </source>
</reference>
<gene>
    <name evidence="2" type="ORF">FN960_09780</name>
</gene>
<dbReference type="InterPro" id="IPR029068">
    <property type="entry name" value="Glyas_Bleomycin-R_OHBP_Dase"/>
</dbReference>
<sequence>MRIQKLTLLTNQLDEMKKFYHHHLHFELIHSGKDSFSVQVGASILVFKRNSDSTTPFYHFAMNIPKNQLQEAKKWLTSITKLNTQDGYDEVFFKNWNAHAIYFTDPAGNILELIARHEDIIQESYSPFHSKRIINISEIGIVTHQVQQLAQKINLMGIQNARLGSEEFAPLGDAEGLFIIVKDQRTWYFSDQPARFFPVHVVVENVGEFVFQSMNEVHLHHDLPA</sequence>
<protein>
    <submittedName>
        <fullName evidence="2">Ring-cleaving dioxygenase</fullName>
    </submittedName>
</protein>
<proteinExistence type="predicted"/>
<accession>A0A553ZZ22</accession>
<dbReference type="InterPro" id="IPR037523">
    <property type="entry name" value="VOC_core"/>
</dbReference>
<dbReference type="EMBL" id="VLXZ01000005">
    <property type="protein sequence ID" value="TSB46636.1"/>
    <property type="molecule type" value="Genomic_DNA"/>
</dbReference>
<evidence type="ECO:0000259" key="1">
    <source>
        <dbReference type="PROSITE" id="PS51819"/>
    </source>
</evidence>
<dbReference type="AlphaFoldDB" id="A0A553ZZ22"/>
<name>A0A553ZZ22_9BACI</name>
<dbReference type="Proteomes" id="UP000318521">
    <property type="component" value="Unassembled WGS sequence"/>
</dbReference>
<dbReference type="SUPFAM" id="SSF54593">
    <property type="entry name" value="Glyoxalase/Bleomycin resistance protein/Dihydroxybiphenyl dioxygenase"/>
    <property type="match status" value="1"/>
</dbReference>
<organism evidence="2 3">
    <name type="scientific">Alkalicoccobacillus porphyridii</name>
    <dbReference type="NCBI Taxonomy" id="2597270"/>
    <lineage>
        <taxon>Bacteria</taxon>
        <taxon>Bacillati</taxon>
        <taxon>Bacillota</taxon>
        <taxon>Bacilli</taxon>
        <taxon>Bacillales</taxon>
        <taxon>Bacillaceae</taxon>
        <taxon>Alkalicoccobacillus</taxon>
    </lineage>
</organism>
<feature type="domain" description="VOC" evidence="1">
    <location>
        <begin position="2"/>
        <end position="116"/>
    </location>
</feature>
<keyword evidence="2" id="KW-0223">Dioxygenase</keyword>
<keyword evidence="3" id="KW-1185">Reference proteome</keyword>
<dbReference type="PROSITE" id="PS51819">
    <property type="entry name" value="VOC"/>
    <property type="match status" value="1"/>
</dbReference>
<dbReference type="RefSeq" id="WP_143848531.1">
    <property type="nucleotide sequence ID" value="NZ_VLXZ01000005.1"/>
</dbReference>
<dbReference type="Gene3D" id="3.10.180.10">
    <property type="entry name" value="2,3-Dihydroxybiphenyl 1,2-Dioxygenase, domain 1"/>
    <property type="match status" value="1"/>
</dbReference>
<dbReference type="OrthoDB" id="2703022at2"/>
<dbReference type="InterPro" id="IPR040553">
    <property type="entry name" value="TxDE"/>
</dbReference>
<dbReference type="GO" id="GO:0051213">
    <property type="term" value="F:dioxygenase activity"/>
    <property type="evidence" value="ECO:0007669"/>
    <property type="project" value="UniProtKB-KW"/>
</dbReference>
<comment type="caution">
    <text evidence="2">The sequence shown here is derived from an EMBL/GenBank/DDBJ whole genome shotgun (WGS) entry which is preliminary data.</text>
</comment>
<keyword evidence="2" id="KW-0560">Oxidoreductase</keyword>
<evidence type="ECO:0000313" key="2">
    <source>
        <dbReference type="EMBL" id="TSB46636.1"/>
    </source>
</evidence>
<evidence type="ECO:0000313" key="3">
    <source>
        <dbReference type="Proteomes" id="UP000318521"/>
    </source>
</evidence>